<evidence type="ECO:0000256" key="2">
    <source>
        <dbReference type="SAM" id="SignalP"/>
    </source>
</evidence>
<accession>A0A8E2F936</accession>
<feature type="chain" id="PRO_5034384741" evidence="2">
    <location>
        <begin position="22"/>
        <end position="418"/>
    </location>
</feature>
<dbReference type="Pfam" id="PF00561">
    <property type="entry name" value="Abhydrolase_1"/>
    <property type="match status" value="1"/>
</dbReference>
<dbReference type="Proteomes" id="UP000250140">
    <property type="component" value="Unassembled WGS sequence"/>
</dbReference>
<feature type="signal peptide" evidence="2">
    <location>
        <begin position="1"/>
        <end position="21"/>
    </location>
</feature>
<dbReference type="Gene3D" id="3.40.50.1820">
    <property type="entry name" value="alpha/beta hydrolase"/>
    <property type="match status" value="1"/>
</dbReference>
<organism evidence="4 5">
    <name type="scientific">Glonium stellatum</name>
    <dbReference type="NCBI Taxonomy" id="574774"/>
    <lineage>
        <taxon>Eukaryota</taxon>
        <taxon>Fungi</taxon>
        <taxon>Dikarya</taxon>
        <taxon>Ascomycota</taxon>
        <taxon>Pezizomycotina</taxon>
        <taxon>Dothideomycetes</taxon>
        <taxon>Pleosporomycetidae</taxon>
        <taxon>Gloniales</taxon>
        <taxon>Gloniaceae</taxon>
        <taxon>Glonium</taxon>
    </lineage>
</organism>
<keyword evidence="1" id="KW-1133">Transmembrane helix</keyword>
<dbReference type="SUPFAM" id="SSF53474">
    <property type="entry name" value="alpha/beta-Hydrolases"/>
    <property type="match status" value="1"/>
</dbReference>
<dbReference type="AlphaFoldDB" id="A0A8E2F936"/>
<proteinExistence type="predicted"/>
<dbReference type="PANTHER" id="PTHR43689">
    <property type="entry name" value="HYDROLASE"/>
    <property type="match status" value="1"/>
</dbReference>
<dbReference type="PANTHER" id="PTHR43689:SF28">
    <property type="entry name" value="HALOALKANE DEHALOGENASE FAMILY PROTEIN (AFU_ORTHOLOGUE AFUA_8G01700)"/>
    <property type="match status" value="1"/>
</dbReference>
<dbReference type="PRINTS" id="PR00412">
    <property type="entry name" value="EPOXHYDRLASE"/>
</dbReference>
<sequence length="418" mass="47852">MRLWTAIFVLLPLYLFTKVLSVAPHALANAILLLRGSSRKHLIQQSDIYRRGEEFVANQQLNGAFHFEETQIRSVIRYAIQREARWFPNIEHYRVCGARVNVVHEKPLNTTPNGQTVVLLHGNPSWSYMWRDIIPILTREGHEVFALDWIGHGLSDKPTDPTIISFELHMRTLLALFEHFDIRDCCIVAHDWGGCVVTACGPYMPLFTNPRIFLLNSFMPPRPYDIGLNCYALYMLWFLCTGIFNGFIPEWVVMRYMAPLITADVARGYEAPYIHQAVEIKASISRFAHIVPGFPDWFLDNLRNSKYWRLFEGLCGPAKFTNFNAQAQLAERGHTVRRFWKSCSAGGWRAAVVFGNEDPLLRDFKGVLEDTIDKNAQVSIAGNGWIAGVGHYPVEERPNTLKILSMSRREEGLTENPQ</sequence>
<dbReference type="InterPro" id="IPR000639">
    <property type="entry name" value="Epox_hydrolase-like"/>
</dbReference>
<evidence type="ECO:0000256" key="1">
    <source>
        <dbReference type="SAM" id="Phobius"/>
    </source>
</evidence>
<protein>
    <submittedName>
        <fullName evidence="4">Haloalkane dehalogenase family protein</fullName>
    </submittedName>
</protein>
<evidence type="ECO:0000313" key="4">
    <source>
        <dbReference type="EMBL" id="OCL12178.1"/>
    </source>
</evidence>
<keyword evidence="5" id="KW-1185">Reference proteome</keyword>
<gene>
    <name evidence="4" type="ORF">AOQ84DRAFT_420698</name>
</gene>
<dbReference type="InterPro" id="IPR029058">
    <property type="entry name" value="AB_hydrolase_fold"/>
</dbReference>
<keyword evidence="1" id="KW-0472">Membrane</keyword>
<dbReference type="InterPro" id="IPR000073">
    <property type="entry name" value="AB_hydrolase_1"/>
</dbReference>
<dbReference type="EMBL" id="KV748913">
    <property type="protein sequence ID" value="OCL12178.1"/>
    <property type="molecule type" value="Genomic_DNA"/>
</dbReference>
<evidence type="ECO:0000259" key="3">
    <source>
        <dbReference type="Pfam" id="PF00561"/>
    </source>
</evidence>
<dbReference type="GO" id="GO:0003824">
    <property type="term" value="F:catalytic activity"/>
    <property type="evidence" value="ECO:0007669"/>
    <property type="project" value="InterPro"/>
</dbReference>
<evidence type="ECO:0000313" key="5">
    <source>
        <dbReference type="Proteomes" id="UP000250140"/>
    </source>
</evidence>
<keyword evidence="2" id="KW-0732">Signal</keyword>
<name>A0A8E2F936_9PEZI</name>
<feature type="transmembrane region" description="Helical" evidence="1">
    <location>
        <begin position="231"/>
        <end position="248"/>
    </location>
</feature>
<keyword evidence="1" id="KW-0812">Transmembrane</keyword>
<feature type="domain" description="AB hydrolase-1" evidence="3">
    <location>
        <begin position="116"/>
        <end position="199"/>
    </location>
</feature>
<reference evidence="4 5" key="1">
    <citation type="journal article" date="2016" name="Nat. Commun.">
        <title>Ectomycorrhizal ecology is imprinted in the genome of the dominant symbiotic fungus Cenococcum geophilum.</title>
        <authorList>
            <consortium name="DOE Joint Genome Institute"/>
            <person name="Peter M."/>
            <person name="Kohler A."/>
            <person name="Ohm R.A."/>
            <person name="Kuo A."/>
            <person name="Krutzmann J."/>
            <person name="Morin E."/>
            <person name="Arend M."/>
            <person name="Barry K.W."/>
            <person name="Binder M."/>
            <person name="Choi C."/>
            <person name="Clum A."/>
            <person name="Copeland A."/>
            <person name="Grisel N."/>
            <person name="Haridas S."/>
            <person name="Kipfer T."/>
            <person name="LaButti K."/>
            <person name="Lindquist E."/>
            <person name="Lipzen A."/>
            <person name="Maire R."/>
            <person name="Meier B."/>
            <person name="Mihaltcheva S."/>
            <person name="Molinier V."/>
            <person name="Murat C."/>
            <person name="Poggeler S."/>
            <person name="Quandt C.A."/>
            <person name="Sperisen C."/>
            <person name="Tritt A."/>
            <person name="Tisserant E."/>
            <person name="Crous P.W."/>
            <person name="Henrissat B."/>
            <person name="Nehls U."/>
            <person name="Egli S."/>
            <person name="Spatafora J.W."/>
            <person name="Grigoriev I.V."/>
            <person name="Martin F.M."/>
        </authorList>
    </citation>
    <scope>NUCLEOTIDE SEQUENCE [LARGE SCALE GENOMIC DNA]</scope>
    <source>
        <strain evidence="4 5">CBS 207.34</strain>
    </source>
</reference>
<dbReference type="OrthoDB" id="284184at2759"/>